<comment type="caution">
    <text evidence="2">The sequence shown here is derived from an EMBL/GenBank/DDBJ whole genome shotgun (WGS) entry which is preliminary data.</text>
</comment>
<reference evidence="3" key="1">
    <citation type="submission" date="2019-02" db="EMBL/GenBank/DDBJ databases">
        <title>FDA dAtabase for Regulatory Grade micrObial Sequences (FDA-ARGOS): Supporting development and validation of Infectious Disease Dx tests.</title>
        <authorList>
            <person name="Duncan R."/>
            <person name="Fisher C."/>
            <person name="Tallon L."/>
            <person name="Sadzewicz L."/>
            <person name="Sengamalay N."/>
            <person name="Ott S."/>
            <person name="Godinez A."/>
            <person name="Nagaraj S."/>
            <person name="Vavikolanu K."/>
            <person name="Vyas G."/>
            <person name="Nadendla S."/>
            <person name="Aluvathingal J."/>
            <person name="Sichtig H."/>
        </authorList>
    </citation>
    <scope>NUCLEOTIDE SEQUENCE [LARGE SCALE GENOMIC DNA]</scope>
    <source>
        <strain evidence="3">FDAARGOS_360</strain>
    </source>
</reference>
<evidence type="ECO:0000313" key="2">
    <source>
        <dbReference type="EMBL" id="TPP46120.1"/>
    </source>
</evidence>
<evidence type="ECO:0000256" key="1">
    <source>
        <dbReference type="SAM" id="MobiDB-lite"/>
    </source>
</evidence>
<dbReference type="EMBL" id="RHLD01000016">
    <property type="protein sequence ID" value="TPP46120.1"/>
    <property type="molecule type" value="Genomic_DNA"/>
</dbReference>
<organism evidence="2 3">
    <name type="scientific">Leishmania donovani</name>
    <dbReference type="NCBI Taxonomy" id="5661"/>
    <lineage>
        <taxon>Eukaryota</taxon>
        <taxon>Discoba</taxon>
        <taxon>Euglenozoa</taxon>
        <taxon>Kinetoplastea</taxon>
        <taxon>Metakinetoplastina</taxon>
        <taxon>Trypanosomatida</taxon>
        <taxon>Trypanosomatidae</taxon>
        <taxon>Leishmaniinae</taxon>
        <taxon>Leishmania</taxon>
    </lineage>
</organism>
<accession>A0A504XJ49</accession>
<name>A0A504XJ49_LEIDO</name>
<sequence>MLSLPATHRWRNPKCGQAPVRSWASTVSGRLVSSASSFFWCGTAAVKEPPCASVSHRAARFSRDVGVASETGGQVRNSCSCPRGRPGTSFTASHPARELQGSRSLWAYL</sequence>
<evidence type="ECO:0000313" key="3">
    <source>
        <dbReference type="Proteomes" id="UP000318821"/>
    </source>
</evidence>
<dbReference type="Proteomes" id="UP000318821">
    <property type="component" value="Unassembled WGS sequence"/>
</dbReference>
<feature type="region of interest" description="Disordered" evidence="1">
    <location>
        <begin position="71"/>
        <end position="96"/>
    </location>
</feature>
<feature type="compositionally biased region" description="Polar residues" evidence="1">
    <location>
        <begin position="71"/>
        <end position="80"/>
    </location>
</feature>
<gene>
    <name evidence="2" type="ORF">CGC20_33020</name>
</gene>
<protein>
    <submittedName>
        <fullName evidence="2">Uncharacterized protein</fullName>
    </submittedName>
</protein>
<proteinExistence type="predicted"/>
<dbReference type="AlphaFoldDB" id="A0A504XJ49"/>